<evidence type="ECO:0000313" key="2">
    <source>
        <dbReference type="EMBL" id="OBR02801.1"/>
    </source>
</evidence>
<comment type="caution">
    <text evidence="2">The sequence shown here is derived from an EMBL/GenBank/DDBJ whole genome shotgun (WGS) entry which is preliminary data.</text>
</comment>
<dbReference type="PANTHER" id="PTHR21310:SF15">
    <property type="entry name" value="AMINOGLYCOSIDE PHOSPHOTRANSFERASE DOMAIN-CONTAINING PROTEIN"/>
    <property type="match status" value="1"/>
</dbReference>
<organism evidence="2 3">
    <name type="scientific">Colletotrichum higginsianum (strain IMI 349063)</name>
    <name type="common">Crucifer anthracnose fungus</name>
    <dbReference type="NCBI Taxonomy" id="759273"/>
    <lineage>
        <taxon>Eukaryota</taxon>
        <taxon>Fungi</taxon>
        <taxon>Dikarya</taxon>
        <taxon>Ascomycota</taxon>
        <taxon>Pezizomycotina</taxon>
        <taxon>Sordariomycetes</taxon>
        <taxon>Hypocreomycetidae</taxon>
        <taxon>Glomerellales</taxon>
        <taxon>Glomerellaceae</taxon>
        <taxon>Colletotrichum</taxon>
        <taxon>Colletotrichum destructivum species complex</taxon>
    </lineage>
</organism>
<dbReference type="InterPro" id="IPR002575">
    <property type="entry name" value="Aminoglycoside_PTrfase"/>
</dbReference>
<dbReference type="Proteomes" id="UP000092177">
    <property type="component" value="Chromosome 10"/>
</dbReference>
<keyword evidence="3" id="KW-1185">Reference proteome</keyword>
<dbReference type="VEuPathDB" id="FungiDB:CH63R_14027"/>
<dbReference type="AlphaFoldDB" id="A0A1B7XSQ9"/>
<name>A0A1B7XSQ9_COLHI</name>
<dbReference type="EMBL" id="LTAN01000010">
    <property type="protein sequence ID" value="OBR02801.1"/>
    <property type="molecule type" value="Genomic_DNA"/>
</dbReference>
<evidence type="ECO:0000259" key="1">
    <source>
        <dbReference type="Pfam" id="PF01636"/>
    </source>
</evidence>
<dbReference type="InterPro" id="IPR011009">
    <property type="entry name" value="Kinase-like_dom_sf"/>
</dbReference>
<dbReference type="GeneID" id="28873108"/>
<reference evidence="3" key="1">
    <citation type="journal article" date="2017" name="BMC Genomics">
        <title>Gapless genome assembly of Colletotrichum higginsianum reveals chromosome structure and association of transposable elements with secondary metabolite gene clusters.</title>
        <authorList>
            <person name="Dallery J.-F."/>
            <person name="Lapalu N."/>
            <person name="Zampounis A."/>
            <person name="Pigne S."/>
            <person name="Luyten I."/>
            <person name="Amselem J."/>
            <person name="Wittenberg A.H.J."/>
            <person name="Zhou S."/>
            <person name="de Queiroz M.V."/>
            <person name="Robin G.P."/>
            <person name="Auger A."/>
            <person name="Hainaut M."/>
            <person name="Henrissat B."/>
            <person name="Kim K.-T."/>
            <person name="Lee Y.-H."/>
            <person name="Lespinet O."/>
            <person name="Schwartz D.C."/>
            <person name="Thon M.R."/>
            <person name="O'Connell R.J."/>
        </authorList>
    </citation>
    <scope>NUCLEOTIDE SEQUENCE [LARGE SCALE GENOMIC DNA]</scope>
    <source>
        <strain evidence="3">IMI 349063</strain>
    </source>
</reference>
<accession>A0A1B7XSQ9</accession>
<gene>
    <name evidence="2" type="ORF">CH63R_14027</name>
</gene>
<dbReference type="Gene3D" id="3.90.1200.10">
    <property type="match status" value="1"/>
</dbReference>
<feature type="domain" description="Aminoglycoside phosphotransferase" evidence="1">
    <location>
        <begin position="96"/>
        <end position="300"/>
    </location>
</feature>
<dbReference type="PANTHER" id="PTHR21310">
    <property type="entry name" value="AMINOGLYCOSIDE PHOSPHOTRANSFERASE-RELATED-RELATED"/>
    <property type="match status" value="1"/>
</dbReference>
<dbReference type="RefSeq" id="XP_018151319.1">
    <property type="nucleotide sequence ID" value="XM_018309001.1"/>
</dbReference>
<evidence type="ECO:0000313" key="3">
    <source>
        <dbReference type="Proteomes" id="UP000092177"/>
    </source>
</evidence>
<dbReference type="SUPFAM" id="SSF56112">
    <property type="entry name" value="Protein kinase-like (PK-like)"/>
    <property type="match status" value="1"/>
</dbReference>
<dbReference type="KEGG" id="chig:CH63R_14027"/>
<dbReference type="InterPro" id="IPR051678">
    <property type="entry name" value="AGP_Transferase"/>
</dbReference>
<proteinExistence type="predicted"/>
<protein>
    <recommendedName>
        <fullName evidence="1">Aminoglycoside phosphotransferase domain-containing protein</fullName>
    </recommendedName>
</protein>
<dbReference type="Pfam" id="PF01636">
    <property type="entry name" value="APH"/>
    <property type="match status" value="1"/>
</dbReference>
<sequence>MGDAYDPASREAEARELTVLIDKVDTAALAARASFLRQGTPCHIDPLRYDRATRSSVMGGMNYHVEICFDDGVQWIARIRRFNATSPPAQLRDYIIRSEAATLGFLEKTGVPAPRLYDFALEHADNPVGVGYILMEKLPGRSLRWSTATQEQRNTDMSQLADTFIELHKYPFDVLGSLDRPGESHVGALARESLTDFARSEMRTIGPFSSVEEYHRSSLQLVLDLILRGEMYSNLAVDAYLIHRFLIDLIPSVLPGPEPDNQKFFYLKHADDKGDHILVDDDFNITGIIDWEWAHTAPPVVAFNSPIGFLPVADFYNGSNDLGDDEVTFARLLEEKGRRDLGWFVRRGRLQHRFAFCCGYDLAADWSGFQGLFRGLRDAAKVDEGLGWEDWKAVAMRRYEEEAGLQQLLSMQRKAFCSQS</sequence>
<dbReference type="OrthoDB" id="5327538at2759"/>